<feature type="domain" description="UDP-N-acetylglucosamine 2-epimerase" evidence="1">
    <location>
        <begin position="27"/>
        <end position="365"/>
    </location>
</feature>
<dbReference type="RefSeq" id="WP_268003670.1">
    <property type="nucleotide sequence ID" value="NZ_BSUT01000001.1"/>
</dbReference>
<dbReference type="InterPro" id="IPR020004">
    <property type="entry name" value="UDP-GlcNAc_Epase"/>
</dbReference>
<keyword evidence="3" id="KW-1185">Reference proteome</keyword>
<evidence type="ECO:0000313" key="3">
    <source>
        <dbReference type="Proteomes" id="UP001164761"/>
    </source>
</evidence>
<dbReference type="SUPFAM" id="SSF53756">
    <property type="entry name" value="UDP-Glycosyltransferase/glycogen phosphorylase"/>
    <property type="match status" value="1"/>
</dbReference>
<dbReference type="CDD" id="cd03786">
    <property type="entry name" value="GTB_UDP-GlcNAc_2-Epimerase"/>
    <property type="match status" value="1"/>
</dbReference>
<dbReference type="Proteomes" id="UP001164761">
    <property type="component" value="Chromosome"/>
</dbReference>
<accession>A0ABY6ZA61</accession>
<dbReference type="EMBL" id="CP104067">
    <property type="protein sequence ID" value="WAH39773.1"/>
    <property type="molecule type" value="Genomic_DNA"/>
</dbReference>
<dbReference type="InterPro" id="IPR029767">
    <property type="entry name" value="WecB-like"/>
</dbReference>
<protein>
    <submittedName>
        <fullName evidence="2">UDP-N-acetylglucosamine 2-epimerase</fullName>
        <ecNumber evidence="2">3.2.1.183</ecNumber>
    </submittedName>
</protein>
<dbReference type="GO" id="GO:0016798">
    <property type="term" value="F:hydrolase activity, acting on glycosyl bonds"/>
    <property type="evidence" value="ECO:0007669"/>
    <property type="project" value="UniProtKB-KW"/>
</dbReference>
<name>A0ABY6ZA61_9BACL</name>
<dbReference type="Pfam" id="PF02350">
    <property type="entry name" value="Epimerase_2"/>
    <property type="match status" value="1"/>
</dbReference>
<dbReference type="EC" id="3.2.1.183" evidence="2"/>
<evidence type="ECO:0000259" key="1">
    <source>
        <dbReference type="Pfam" id="PF02350"/>
    </source>
</evidence>
<dbReference type="PANTHER" id="PTHR43174:SF3">
    <property type="entry name" value="UDP-N-ACETYLGLUCOSAMINE 2-EPIMERASE"/>
    <property type="match status" value="1"/>
</dbReference>
<keyword evidence="2" id="KW-0378">Hydrolase</keyword>
<gene>
    <name evidence="2" type="primary">neuC</name>
    <name evidence="2" type="ORF">NZD89_15300</name>
</gene>
<evidence type="ECO:0000313" key="2">
    <source>
        <dbReference type="EMBL" id="WAH39773.1"/>
    </source>
</evidence>
<dbReference type="PANTHER" id="PTHR43174">
    <property type="entry name" value="UDP-N-ACETYLGLUCOSAMINE 2-EPIMERASE"/>
    <property type="match status" value="1"/>
</dbReference>
<keyword evidence="2" id="KW-0326">Glycosidase</keyword>
<dbReference type="Gene3D" id="3.40.50.2000">
    <property type="entry name" value="Glycogen Phosphorylase B"/>
    <property type="match status" value="2"/>
</dbReference>
<dbReference type="InterPro" id="IPR003331">
    <property type="entry name" value="UDP_GlcNAc_Epimerase_2_dom"/>
</dbReference>
<sequence length="385" mass="42134">MAKWKICVVTGSRAEYGLLHDIMVGLNKCNDVDLQVVATGMHLSPEFGLTYKVIERDGFDIAAKVESLLSSDTAVGVTKSMGLGMIGFAEVFHTLSPNLVVLLGDRFEILSAALAAYIARIPIAHIGGGDVTEGAFDDSIRHSITKLASLHFVTHEAARRRVCQLGEDPAVVFDVGHPGIDRIRNLVLLSKEELAEILKFQFRTNNVLVTYHPVTLGPRHSSEEFGEVLHALHQLGEDVGIIFTKPNADPEGRLLANMIDDFVANHANAVSHTSLGQLYYFSAVQWVDAVVGNSSSGIYEVPSLKKPTVDIGDRQKGRMRGNSVVHCEPRAEDILHAIQNAFQLDCQNVANPYGDGYSSERILTEIMLYIPQLGKTTKRFCEVGN</sequence>
<organism evidence="2 3">
    <name type="scientific">Alicyclobacillus fastidiosus</name>
    <dbReference type="NCBI Taxonomy" id="392011"/>
    <lineage>
        <taxon>Bacteria</taxon>
        <taxon>Bacillati</taxon>
        <taxon>Bacillota</taxon>
        <taxon>Bacilli</taxon>
        <taxon>Bacillales</taxon>
        <taxon>Alicyclobacillaceae</taxon>
        <taxon>Alicyclobacillus</taxon>
    </lineage>
</organism>
<dbReference type="NCBIfam" id="TIGR03568">
    <property type="entry name" value="NeuC_NnaA"/>
    <property type="match status" value="1"/>
</dbReference>
<reference evidence="2" key="1">
    <citation type="submission" date="2022-08" db="EMBL/GenBank/DDBJ databases">
        <title>Alicyclobacillus fastidiosus DSM 17978, complete genome.</title>
        <authorList>
            <person name="Wang Q."/>
            <person name="Cai R."/>
            <person name="Wang Z."/>
        </authorList>
    </citation>
    <scope>NUCLEOTIDE SEQUENCE</scope>
    <source>
        <strain evidence="2">DSM 17978</strain>
    </source>
</reference>
<proteinExistence type="predicted"/>